<dbReference type="Gene3D" id="1.10.1200.10">
    <property type="entry name" value="ACP-like"/>
    <property type="match status" value="1"/>
</dbReference>
<name>A0ABR7FW16_9FIRM</name>
<organism evidence="1 2">
    <name type="scientific">Anaerostipes hominis</name>
    <name type="common">ex Liu et al. 2021</name>
    <dbReference type="NCBI Taxonomy" id="2763018"/>
    <lineage>
        <taxon>Bacteria</taxon>
        <taxon>Bacillati</taxon>
        <taxon>Bacillota</taxon>
        <taxon>Clostridia</taxon>
        <taxon>Lachnospirales</taxon>
        <taxon>Lachnospiraceae</taxon>
        <taxon>Anaerostipes</taxon>
    </lineage>
</organism>
<proteinExistence type="predicted"/>
<dbReference type="RefSeq" id="WP_024727477.1">
    <property type="nucleotide sequence ID" value="NZ_JACOOS010000027.1"/>
</dbReference>
<sequence>MTNLEKYNKVFQVILKKEGEELKELRYRGVPEWDSMGHMNLVGELEEKFDIMLDTPDMLAFSSYEKGKEILKKYGVEIEKEDA</sequence>
<comment type="caution">
    <text evidence="1">The sequence shown here is derived from an EMBL/GenBank/DDBJ whole genome shotgun (WGS) entry which is preliminary data.</text>
</comment>
<dbReference type="InterPro" id="IPR036736">
    <property type="entry name" value="ACP-like_sf"/>
</dbReference>
<keyword evidence="2" id="KW-1185">Reference proteome</keyword>
<accession>A0ABR7FW16</accession>
<dbReference type="SUPFAM" id="SSF47336">
    <property type="entry name" value="ACP-like"/>
    <property type="match status" value="1"/>
</dbReference>
<dbReference type="Proteomes" id="UP000635828">
    <property type="component" value="Unassembled WGS sequence"/>
</dbReference>
<evidence type="ECO:0000313" key="2">
    <source>
        <dbReference type="Proteomes" id="UP000635828"/>
    </source>
</evidence>
<reference evidence="1 2" key="1">
    <citation type="submission" date="2020-08" db="EMBL/GenBank/DDBJ databases">
        <title>Genome public.</title>
        <authorList>
            <person name="Liu C."/>
            <person name="Sun Q."/>
        </authorList>
    </citation>
    <scope>NUCLEOTIDE SEQUENCE [LARGE SCALE GENOMIC DNA]</scope>
    <source>
        <strain evidence="1 2">NSJ-7</strain>
    </source>
</reference>
<evidence type="ECO:0000313" key="1">
    <source>
        <dbReference type="EMBL" id="MBC5679008.1"/>
    </source>
</evidence>
<gene>
    <name evidence="1" type="ORF">H8S22_15985</name>
</gene>
<dbReference type="EMBL" id="JACOOS010000027">
    <property type="protein sequence ID" value="MBC5679008.1"/>
    <property type="molecule type" value="Genomic_DNA"/>
</dbReference>
<protein>
    <submittedName>
        <fullName evidence="1">Acyl carrier protein</fullName>
    </submittedName>
</protein>